<dbReference type="Pfam" id="PF20803">
    <property type="entry name" value="PaaX_M"/>
    <property type="match status" value="1"/>
</dbReference>
<dbReference type="GO" id="GO:0006351">
    <property type="term" value="P:DNA-templated transcription"/>
    <property type="evidence" value="ECO:0007669"/>
    <property type="project" value="TreeGrafter"/>
</dbReference>
<evidence type="ECO:0000313" key="3">
    <source>
        <dbReference type="Proteomes" id="UP000033859"/>
    </source>
</evidence>
<dbReference type="EMBL" id="LCCE01000049">
    <property type="protein sequence ID" value="KKS25028.1"/>
    <property type="molecule type" value="Genomic_DNA"/>
</dbReference>
<feature type="domain" description="Transcriptional repressor PaaX-like central Cas2-like" evidence="1">
    <location>
        <begin position="97"/>
        <end position="168"/>
    </location>
</feature>
<evidence type="ECO:0000313" key="2">
    <source>
        <dbReference type="EMBL" id="KKS25028.1"/>
    </source>
</evidence>
<dbReference type="Proteomes" id="UP000033859">
    <property type="component" value="Unassembled WGS sequence"/>
</dbReference>
<evidence type="ECO:0000259" key="1">
    <source>
        <dbReference type="Pfam" id="PF20803"/>
    </source>
</evidence>
<comment type="caution">
    <text evidence="2">The sequence shown here is derived from an EMBL/GenBank/DDBJ whole genome shotgun (WGS) entry which is preliminary data.</text>
</comment>
<accession>A0A0G1AIA7</accession>
<dbReference type="InterPro" id="IPR048846">
    <property type="entry name" value="PaaX-like_central"/>
</dbReference>
<organism evidence="2 3">
    <name type="scientific">Candidatus Yanofskybacteria bacterium GW2011_GWC2_41_9</name>
    <dbReference type="NCBI Taxonomy" id="1619029"/>
    <lineage>
        <taxon>Bacteria</taxon>
        <taxon>Candidatus Yanofskyibacteriota</taxon>
    </lineage>
</organism>
<dbReference type="Gene3D" id="3.30.70.2650">
    <property type="match status" value="1"/>
</dbReference>
<dbReference type="PANTHER" id="PTHR30319">
    <property type="entry name" value="PHENYLACETIC ACID REGULATOR-RELATED TRANSCRIPTIONAL REPRESSOR"/>
    <property type="match status" value="1"/>
</dbReference>
<gene>
    <name evidence="2" type="ORF">UU84_C0049G0005</name>
</gene>
<sequence>MNNSKKIIFSVSKIILAVLWETGKITVQSFFPSQYAKKYGYTSLNRNYFRNSLYGLKRRGIIKKDDYGVYRLAEKGEKEAFFAHLNAESRIYRPEQQKWDKKWRIVFFDVPEKKRRYRDFLRTIIKTAGFKEFQKSIWIYPYPVPKFIKELLFEENIKQYARFITTYDMEYDQDLKRMFNL</sequence>
<dbReference type="PANTHER" id="PTHR30319:SF1">
    <property type="entry name" value="TRANSCRIPTIONAL REPRESSOR PAAX"/>
    <property type="match status" value="1"/>
</dbReference>
<dbReference type="AlphaFoldDB" id="A0A0G1AIA7"/>
<protein>
    <submittedName>
        <fullName evidence="2">Repressor in ring oxydation complex/ phenylacetic acid degradation pathway related protein (PaaX)</fullName>
    </submittedName>
</protein>
<proteinExistence type="predicted"/>
<name>A0A0G1AIA7_9BACT</name>
<reference evidence="2 3" key="1">
    <citation type="journal article" date="2015" name="Nature">
        <title>rRNA introns, odd ribosomes, and small enigmatic genomes across a large radiation of phyla.</title>
        <authorList>
            <person name="Brown C.T."/>
            <person name="Hug L.A."/>
            <person name="Thomas B.C."/>
            <person name="Sharon I."/>
            <person name="Castelle C.J."/>
            <person name="Singh A."/>
            <person name="Wilkins M.J."/>
            <person name="Williams K.H."/>
            <person name="Banfield J.F."/>
        </authorList>
    </citation>
    <scope>NUCLEOTIDE SEQUENCE [LARGE SCALE GENOMIC DNA]</scope>
</reference>